<dbReference type="InterPro" id="IPR029016">
    <property type="entry name" value="GAF-like_dom_sf"/>
</dbReference>
<dbReference type="InterPro" id="IPR050707">
    <property type="entry name" value="HTH_MetabolicPath_Reg"/>
</dbReference>
<evidence type="ECO:0000313" key="6">
    <source>
        <dbReference type="EMBL" id="QYD68165.1"/>
    </source>
</evidence>
<dbReference type="SMART" id="SM00346">
    <property type="entry name" value="HTH_ICLR"/>
    <property type="match status" value="1"/>
</dbReference>
<evidence type="ECO:0000313" key="7">
    <source>
        <dbReference type="Proteomes" id="UP000826462"/>
    </source>
</evidence>
<dbReference type="PANTHER" id="PTHR30136:SF24">
    <property type="entry name" value="HTH-TYPE TRANSCRIPTIONAL REPRESSOR ALLR"/>
    <property type="match status" value="1"/>
</dbReference>
<dbReference type="RefSeq" id="WP_219797558.1">
    <property type="nucleotide sequence ID" value="NZ_CP080095.1"/>
</dbReference>
<evidence type="ECO:0000259" key="4">
    <source>
        <dbReference type="PROSITE" id="PS51077"/>
    </source>
</evidence>
<evidence type="ECO:0000256" key="1">
    <source>
        <dbReference type="ARBA" id="ARBA00023015"/>
    </source>
</evidence>
<dbReference type="PANTHER" id="PTHR30136">
    <property type="entry name" value="HELIX-TURN-HELIX TRANSCRIPTIONAL REGULATOR, ICLR FAMILY"/>
    <property type="match status" value="1"/>
</dbReference>
<accession>A0ABX8ULL4</accession>
<evidence type="ECO:0000256" key="2">
    <source>
        <dbReference type="ARBA" id="ARBA00023125"/>
    </source>
</evidence>
<dbReference type="Pfam" id="PF01614">
    <property type="entry name" value="IclR_C"/>
    <property type="match status" value="1"/>
</dbReference>
<organism evidence="6 7">
    <name type="scientific">Paraburkholderia edwinii</name>
    <dbReference type="NCBI Taxonomy" id="2861782"/>
    <lineage>
        <taxon>Bacteria</taxon>
        <taxon>Pseudomonadati</taxon>
        <taxon>Pseudomonadota</taxon>
        <taxon>Betaproteobacteria</taxon>
        <taxon>Burkholderiales</taxon>
        <taxon>Burkholderiaceae</taxon>
        <taxon>Paraburkholderia</taxon>
    </lineage>
</organism>
<evidence type="ECO:0000256" key="3">
    <source>
        <dbReference type="ARBA" id="ARBA00023163"/>
    </source>
</evidence>
<evidence type="ECO:0000259" key="5">
    <source>
        <dbReference type="PROSITE" id="PS51078"/>
    </source>
</evidence>
<dbReference type="InterPro" id="IPR036390">
    <property type="entry name" value="WH_DNA-bd_sf"/>
</dbReference>
<dbReference type="Gene3D" id="3.30.450.40">
    <property type="match status" value="1"/>
</dbReference>
<dbReference type="Proteomes" id="UP000826462">
    <property type="component" value="Chromosome 1"/>
</dbReference>
<keyword evidence="2" id="KW-0238">DNA-binding</keyword>
<dbReference type="SUPFAM" id="SSF55781">
    <property type="entry name" value="GAF domain-like"/>
    <property type="match status" value="1"/>
</dbReference>
<dbReference type="Pfam" id="PF09339">
    <property type="entry name" value="HTH_IclR"/>
    <property type="match status" value="1"/>
</dbReference>
<reference evidence="6 7" key="1">
    <citation type="submission" date="2021-07" db="EMBL/GenBank/DDBJ databases">
        <title>Paraburkholderia edwinii protects Aspergillus sp. from phenazines by acting as a toxin sponge.</title>
        <authorList>
            <person name="Dahlstrom K.M."/>
            <person name="Newman D.K."/>
        </authorList>
    </citation>
    <scope>NUCLEOTIDE SEQUENCE [LARGE SCALE GENOMIC DNA]</scope>
    <source>
        <strain evidence="6 7">Pe01</strain>
    </source>
</reference>
<dbReference type="SUPFAM" id="SSF46785">
    <property type="entry name" value="Winged helix' DNA-binding domain"/>
    <property type="match status" value="1"/>
</dbReference>
<dbReference type="InterPro" id="IPR014757">
    <property type="entry name" value="Tscrpt_reg_IclR_C"/>
</dbReference>
<dbReference type="Gene3D" id="1.10.10.10">
    <property type="entry name" value="Winged helix-like DNA-binding domain superfamily/Winged helix DNA-binding domain"/>
    <property type="match status" value="1"/>
</dbReference>
<dbReference type="EMBL" id="CP080095">
    <property type="protein sequence ID" value="QYD68165.1"/>
    <property type="molecule type" value="Genomic_DNA"/>
</dbReference>
<feature type="domain" description="HTH iclR-type" evidence="4">
    <location>
        <begin position="7"/>
        <end position="67"/>
    </location>
</feature>
<dbReference type="InterPro" id="IPR036388">
    <property type="entry name" value="WH-like_DNA-bd_sf"/>
</dbReference>
<gene>
    <name evidence="6" type="ORF">KZJ38_18090</name>
</gene>
<dbReference type="PROSITE" id="PS51078">
    <property type="entry name" value="ICLR_ED"/>
    <property type="match status" value="1"/>
</dbReference>
<dbReference type="InterPro" id="IPR005471">
    <property type="entry name" value="Tscrpt_reg_IclR_N"/>
</dbReference>
<keyword evidence="1" id="KW-0805">Transcription regulation</keyword>
<protein>
    <submittedName>
        <fullName evidence="6">IclR family transcriptional regulator</fullName>
    </submittedName>
</protein>
<dbReference type="PROSITE" id="PS51077">
    <property type="entry name" value="HTH_ICLR"/>
    <property type="match status" value="1"/>
</dbReference>
<keyword evidence="3" id="KW-0804">Transcription</keyword>
<feature type="domain" description="IclR-ED" evidence="5">
    <location>
        <begin position="68"/>
        <end position="261"/>
    </location>
</feature>
<proteinExistence type="predicted"/>
<sequence length="261" mass="27997">MNQDPSVTGAERLLLVLTALASHGKAMSVKDMLAVTGLAQSTLYRQVALLKRWGFVAEDAGYYAPGPVSLQLAVGFDINSLLVESSRDGMTQLSRTTQESVGLVVAVNDQVICLEMIESTHSLRCSFEKGRAVPLRAGASAKSLLAFMPDKARNDTLDRQFANDPTGRKAIEAELNEIRSRGYAVSDSEVDPGVWGVSVPVFRRAARGTNGHASATASASITLMAPSSRAAGREQQLADWTVRTAQSISVRLQAESFQRNA</sequence>
<keyword evidence="7" id="KW-1185">Reference proteome</keyword>
<name>A0ABX8ULL4_9BURK</name>